<feature type="transmembrane region" description="Helical" evidence="1">
    <location>
        <begin position="118"/>
        <end position="140"/>
    </location>
</feature>
<dbReference type="EMBL" id="KU050077">
    <property type="protein sequence ID" value="AMB48727.1"/>
    <property type="molecule type" value="Genomic_DNA"/>
</dbReference>
<name>A0A0Y0K7H1_GHVS</name>
<organismHost>
    <name type="scientific">Glossina</name>
    <name type="common">tsetse flies</name>
    <dbReference type="NCBI Taxonomy" id="7393"/>
</organismHost>
<organism evidence="2 3">
    <name type="scientific">Glossina hytrovirus (isolate Glossina pallidipes/Ethiopia/Seibersdorf/-)</name>
    <name type="common">GHV</name>
    <dbReference type="NCBI Taxonomy" id="379529"/>
    <lineage>
        <taxon>Viruses</taxon>
        <taxon>Viruses incertae sedis</taxon>
        <taxon>Naldaviricetes</taxon>
        <taxon>Lefavirales</taxon>
        <taxon>Hytrosaviridae</taxon>
        <taxon>Glossinavirus</taxon>
        <taxon>Glossinavirus glopallidipedis</taxon>
    </lineage>
</organism>
<reference evidence="2 3" key="1">
    <citation type="journal article" date="2016" name="J. Gen. Virol.">
        <title>Comprehensive annotation of Glossina pallidipes salivary gland hypertrophy virus from Ethiopian tsetse flies: a proteogenomics approach.</title>
        <authorList>
            <person name="Abd-Alla A.M."/>
            <person name="Kariithi H.M."/>
            <person name="Cousserans F."/>
            <person name="Parker N.J."/>
            <person name="Ince I.A."/>
            <person name="Scully E.D."/>
            <person name="Boeren S."/>
            <person name="Geib S.M."/>
            <person name="Mekonnen S."/>
            <person name="Vlak J.M."/>
            <person name="Parker A.G."/>
            <person name="Vreysen M.J."/>
            <person name="Bergoin M."/>
        </authorList>
    </citation>
    <scope>NUCLEOTIDE SEQUENCE [LARGE SCALE GENOMIC DNA]</scope>
    <source>
        <strain evidence="2 3">Ethiopian</strain>
    </source>
</reference>
<evidence type="ECO:0000313" key="2">
    <source>
        <dbReference type="EMBL" id="AMB48727.1"/>
    </source>
</evidence>
<gene>
    <name evidence="2" type="ORF">GpSGHVEth123</name>
</gene>
<dbReference type="Proteomes" id="UP000282469">
    <property type="component" value="Segment"/>
</dbReference>
<evidence type="ECO:0000256" key="1">
    <source>
        <dbReference type="SAM" id="Phobius"/>
    </source>
</evidence>
<accession>A0A0Y0K7H1</accession>
<protein>
    <submittedName>
        <fullName evidence="2">Tegument protein</fullName>
    </submittedName>
</protein>
<keyword evidence="1" id="KW-0472">Membrane</keyword>
<proteinExistence type="predicted"/>
<keyword evidence="1" id="KW-0812">Transmembrane</keyword>
<sequence length="175" mass="19841">MAVICILLLLITAITAQDTTPIAAQDTTPIAAQDTTPISKETTLIPEEYDSTITAIDEKEFVYNDIINATIQLLTESTKDDHNVQLLTESTKDDQTLFEQLTKNIEIAFNYIEKHPHLSYLIVILVTIITNMLIFCLCNLSPRLRQCALRKLYVDISRFLIPDSIRLLEMKKISV</sequence>
<keyword evidence="1" id="KW-1133">Transmembrane helix</keyword>
<evidence type="ECO:0000313" key="3">
    <source>
        <dbReference type="Proteomes" id="UP000282469"/>
    </source>
</evidence>